<reference evidence="1 2" key="1">
    <citation type="submission" date="2017-12" db="EMBL/GenBank/DDBJ databases">
        <title>Hemimetabolous genomes reveal molecular basis of termite eusociality.</title>
        <authorList>
            <person name="Harrison M.C."/>
            <person name="Jongepier E."/>
            <person name="Robertson H.M."/>
            <person name="Arning N."/>
            <person name="Bitard-Feildel T."/>
            <person name="Chao H."/>
            <person name="Childers C.P."/>
            <person name="Dinh H."/>
            <person name="Doddapaneni H."/>
            <person name="Dugan S."/>
            <person name="Gowin J."/>
            <person name="Greiner C."/>
            <person name="Han Y."/>
            <person name="Hu H."/>
            <person name="Hughes D.S.T."/>
            <person name="Huylmans A.-K."/>
            <person name="Kemena C."/>
            <person name="Kremer L.P.M."/>
            <person name="Lee S.L."/>
            <person name="Lopez-Ezquerra A."/>
            <person name="Mallet L."/>
            <person name="Monroy-Kuhn J.M."/>
            <person name="Moser A."/>
            <person name="Murali S.C."/>
            <person name="Muzny D.M."/>
            <person name="Otani S."/>
            <person name="Piulachs M.-D."/>
            <person name="Poelchau M."/>
            <person name="Qu J."/>
            <person name="Schaub F."/>
            <person name="Wada-Katsumata A."/>
            <person name="Worley K.C."/>
            <person name="Xie Q."/>
            <person name="Ylla G."/>
            <person name="Poulsen M."/>
            <person name="Gibbs R.A."/>
            <person name="Schal C."/>
            <person name="Richards S."/>
            <person name="Belles X."/>
            <person name="Korb J."/>
            <person name="Bornberg-Bauer E."/>
        </authorList>
    </citation>
    <scope>NUCLEOTIDE SEQUENCE [LARGE SCALE GENOMIC DNA]</scope>
    <source>
        <tissue evidence="1">Whole body</tissue>
    </source>
</reference>
<organism evidence="1 2">
    <name type="scientific">Cryptotermes secundus</name>
    <dbReference type="NCBI Taxonomy" id="105785"/>
    <lineage>
        <taxon>Eukaryota</taxon>
        <taxon>Metazoa</taxon>
        <taxon>Ecdysozoa</taxon>
        <taxon>Arthropoda</taxon>
        <taxon>Hexapoda</taxon>
        <taxon>Insecta</taxon>
        <taxon>Pterygota</taxon>
        <taxon>Neoptera</taxon>
        <taxon>Polyneoptera</taxon>
        <taxon>Dictyoptera</taxon>
        <taxon>Blattodea</taxon>
        <taxon>Blattoidea</taxon>
        <taxon>Termitoidae</taxon>
        <taxon>Kalotermitidae</taxon>
        <taxon>Cryptotermitinae</taxon>
        <taxon>Cryptotermes</taxon>
    </lineage>
</organism>
<evidence type="ECO:0000313" key="2">
    <source>
        <dbReference type="Proteomes" id="UP000235965"/>
    </source>
</evidence>
<dbReference type="EMBL" id="NEVH01021195">
    <property type="protein sequence ID" value="PNF20027.1"/>
    <property type="molecule type" value="Genomic_DNA"/>
</dbReference>
<dbReference type="InParanoid" id="A0A2J7PUM0"/>
<protein>
    <submittedName>
        <fullName evidence="1">Uncharacterized protein</fullName>
    </submittedName>
</protein>
<dbReference type="Proteomes" id="UP000235965">
    <property type="component" value="Unassembled WGS sequence"/>
</dbReference>
<sequence length="153" mass="18038">MAEEILNYKIDSAGVQEVRWDEGGIAPARNYTFFYGNGNENHEFRRSFFVHQRILLEVKRVELLTVKSTIFQHRNIHKFTWITPDGKIHSQTDHILLHRRRHSSILDVHSFRVADYDTDHYLLVAKVRERLTSKQTTHRVQIFGPKRDEVTGG</sequence>
<dbReference type="STRING" id="105785.A0A2J7PUM0"/>
<accession>A0A2J7PUM0</accession>
<comment type="caution">
    <text evidence="1">The sequence shown here is derived from an EMBL/GenBank/DDBJ whole genome shotgun (WGS) entry which is preliminary data.</text>
</comment>
<name>A0A2J7PUM0_9NEOP</name>
<keyword evidence="2" id="KW-1185">Reference proteome</keyword>
<proteinExistence type="predicted"/>
<gene>
    <name evidence="1" type="ORF">B7P43_G05947</name>
</gene>
<dbReference type="AlphaFoldDB" id="A0A2J7PUM0"/>
<evidence type="ECO:0000313" key="1">
    <source>
        <dbReference type="EMBL" id="PNF20027.1"/>
    </source>
</evidence>